<name>A0A2S0L603_9FIRM</name>
<dbReference type="SMART" id="SM00382">
    <property type="entry name" value="AAA"/>
    <property type="match status" value="2"/>
</dbReference>
<keyword evidence="2" id="KW-0813">Transport</keyword>
<dbReference type="GO" id="GO:0016887">
    <property type="term" value="F:ATP hydrolysis activity"/>
    <property type="evidence" value="ECO:0007669"/>
    <property type="project" value="InterPro"/>
</dbReference>
<organism evidence="6 7">
    <name type="scientific">Mogibacterium diversum</name>
    <dbReference type="NCBI Taxonomy" id="114527"/>
    <lineage>
        <taxon>Bacteria</taxon>
        <taxon>Bacillati</taxon>
        <taxon>Bacillota</taxon>
        <taxon>Clostridia</taxon>
        <taxon>Peptostreptococcales</taxon>
        <taxon>Anaerovoracaceae</taxon>
        <taxon>Mogibacterium</taxon>
    </lineage>
</organism>
<dbReference type="PROSITE" id="PS00211">
    <property type="entry name" value="ABC_TRANSPORTER_1"/>
    <property type="match status" value="2"/>
</dbReference>
<dbReference type="PROSITE" id="PS50893">
    <property type="entry name" value="ABC_TRANSPORTER_2"/>
    <property type="match status" value="2"/>
</dbReference>
<gene>
    <name evidence="6" type="ORF">C5Q96_07580</name>
</gene>
<dbReference type="FunFam" id="3.40.50.300:FF:000016">
    <property type="entry name" value="Oligopeptide ABC transporter ATP-binding component"/>
    <property type="match status" value="1"/>
</dbReference>
<keyword evidence="3" id="KW-0547">Nucleotide-binding</keyword>
<keyword evidence="7" id="KW-1185">Reference proteome</keyword>
<sequence>MTENRSNTELLNIEDFSMCFDGKQGVVHAVQGVSLTVRSGEIAAIVGESGSGKTALCFSILMLHRHHARHLSGSICLSGKDVTKMEEKELEQIRGKAASIVFQDPLNSLDPVRTVGEQITTPMKLHEDGEPVEAEREYAERAVGLLREMGMKDAEKYLSCYPHQLSGGQRQRVAIAIALACDPALIIADEPTTALDPDNQEQIIAVLKRLAEERRKGILFITHDLGLARELATKIAVMKDGRFVEVAETEEIFENPQHEYTKALVRYSQYGKMGSHYHGNFGQTIGNRDGIITSSEIADQGKSAEKIMIAKDIDMIYRTKKHGCKKVLSGYSLDVVKGEILGLVGQSGCGKSTLARIIMGITIPNGGSVEWGRCGSRDRREVRAQMIFQDSASAFNPRMTIEEIIAEPLVIARVGNREERRRKVVEVMNQVHLEEQLMDRYPYDVSGGQRQRAAIARALITEPEFIIADEPLSSLDVPTQAEIVHLLRDLHEKRQLTMILISHDIPMVEHVCDRIVSMDE</sequence>
<dbReference type="InterPro" id="IPR003593">
    <property type="entry name" value="AAA+_ATPase"/>
</dbReference>
<dbReference type="InterPro" id="IPR017871">
    <property type="entry name" value="ABC_transporter-like_CS"/>
</dbReference>
<feature type="domain" description="ABC transporter" evidence="5">
    <location>
        <begin position="11"/>
        <end position="265"/>
    </location>
</feature>
<dbReference type="RefSeq" id="WP_106057774.1">
    <property type="nucleotide sequence ID" value="NZ_CP027228.1"/>
</dbReference>
<evidence type="ECO:0000313" key="7">
    <source>
        <dbReference type="Proteomes" id="UP000237883"/>
    </source>
</evidence>
<evidence type="ECO:0000256" key="4">
    <source>
        <dbReference type="ARBA" id="ARBA00022840"/>
    </source>
</evidence>
<evidence type="ECO:0000256" key="3">
    <source>
        <dbReference type="ARBA" id="ARBA00022741"/>
    </source>
</evidence>
<dbReference type="EMBL" id="CP027228">
    <property type="protein sequence ID" value="AVM48720.1"/>
    <property type="molecule type" value="Genomic_DNA"/>
</dbReference>
<dbReference type="OrthoDB" id="9779287at2"/>
<dbReference type="Proteomes" id="UP000237883">
    <property type="component" value="Chromosome"/>
</dbReference>
<evidence type="ECO:0000256" key="1">
    <source>
        <dbReference type="ARBA" id="ARBA00005417"/>
    </source>
</evidence>
<proteinExistence type="inferred from homology"/>
<evidence type="ECO:0000259" key="5">
    <source>
        <dbReference type="PROSITE" id="PS50893"/>
    </source>
</evidence>
<dbReference type="InterPro" id="IPR027417">
    <property type="entry name" value="P-loop_NTPase"/>
</dbReference>
<evidence type="ECO:0000256" key="2">
    <source>
        <dbReference type="ARBA" id="ARBA00022448"/>
    </source>
</evidence>
<dbReference type="Gene3D" id="3.40.50.300">
    <property type="entry name" value="P-loop containing nucleotide triphosphate hydrolases"/>
    <property type="match status" value="2"/>
</dbReference>
<feature type="domain" description="ABC transporter" evidence="5">
    <location>
        <begin position="310"/>
        <end position="520"/>
    </location>
</feature>
<dbReference type="InterPro" id="IPR050319">
    <property type="entry name" value="ABC_transp_ATP-bind"/>
</dbReference>
<dbReference type="GO" id="GO:0055085">
    <property type="term" value="P:transmembrane transport"/>
    <property type="evidence" value="ECO:0007669"/>
    <property type="project" value="UniProtKB-ARBA"/>
</dbReference>
<dbReference type="InterPro" id="IPR003439">
    <property type="entry name" value="ABC_transporter-like_ATP-bd"/>
</dbReference>
<comment type="similarity">
    <text evidence="1">Belongs to the ABC transporter superfamily.</text>
</comment>
<dbReference type="CDD" id="cd03257">
    <property type="entry name" value="ABC_NikE_OppD_transporters"/>
    <property type="match status" value="2"/>
</dbReference>
<keyword evidence="4 6" id="KW-0067">ATP-binding</keyword>
<dbReference type="Pfam" id="PF00005">
    <property type="entry name" value="ABC_tran"/>
    <property type="match status" value="2"/>
</dbReference>
<protein>
    <submittedName>
        <fullName evidence="6">Microcin ABC transporter ATP-binding protein</fullName>
    </submittedName>
</protein>
<dbReference type="PANTHER" id="PTHR43776">
    <property type="entry name" value="TRANSPORT ATP-BINDING PROTEIN"/>
    <property type="match status" value="1"/>
</dbReference>
<dbReference type="KEGG" id="mdv:C5Q96_07580"/>
<reference evidence="7" key="1">
    <citation type="submission" date="2018-02" db="EMBL/GenBank/DDBJ databases">
        <authorList>
            <person name="Holder M.E."/>
            <person name="Ajami N.J."/>
            <person name="Petrosino J.F."/>
        </authorList>
    </citation>
    <scope>NUCLEOTIDE SEQUENCE [LARGE SCALE GENOMIC DNA]</scope>
    <source>
        <strain evidence="7">CCUG 47132</strain>
    </source>
</reference>
<dbReference type="GO" id="GO:0005524">
    <property type="term" value="F:ATP binding"/>
    <property type="evidence" value="ECO:0007669"/>
    <property type="project" value="UniProtKB-KW"/>
</dbReference>
<dbReference type="PANTHER" id="PTHR43776:SF7">
    <property type="entry name" value="D,D-DIPEPTIDE TRANSPORT ATP-BINDING PROTEIN DDPF-RELATED"/>
    <property type="match status" value="1"/>
</dbReference>
<accession>A0A2S0L603</accession>
<dbReference type="SUPFAM" id="SSF52540">
    <property type="entry name" value="P-loop containing nucleoside triphosphate hydrolases"/>
    <property type="match status" value="2"/>
</dbReference>
<evidence type="ECO:0000313" key="6">
    <source>
        <dbReference type="EMBL" id="AVM48720.1"/>
    </source>
</evidence>
<dbReference type="GeneID" id="78392125"/>
<dbReference type="AlphaFoldDB" id="A0A2S0L603"/>